<dbReference type="ExpressionAtlas" id="A0A5S9W2K5">
    <property type="expression patterns" value="baseline and differential"/>
</dbReference>
<dbReference type="EMBL" id="CACSHJ010000087">
    <property type="protein sequence ID" value="CAA0247490.1"/>
    <property type="molecule type" value="Genomic_DNA"/>
</dbReference>
<dbReference type="Pfam" id="PF13424">
    <property type="entry name" value="TPR_12"/>
    <property type="match status" value="2"/>
</dbReference>
<dbReference type="PANTHER" id="PTHR46284">
    <property type="entry name" value="PROTEIN KINESIN LIGHT CHAIN-RELATED 3"/>
    <property type="match status" value="1"/>
</dbReference>
<evidence type="ECO:0000313" key="3">
    <source>
        <dbReference type="EMBL" id="CAA0247490.1"/>
    </source>
</evidence>
<dbReference type="InterPro" id="IPR019734">
    <property type="entry name" value="TPR_rpt"/>
</dbReference>
<dbReference type="CDD" id="cd06222">
    <property type="entry name" value="RNase_H_like"/>
    <property type="match status" value="1"/>
</dbReference>
<feature type="region of interest" description="Disordered" evidence="1">
    <location>
        <begin position="319"/>
        <end position="356"/>
    </location>
</feature>
<dbReference type="InterPro" id="IPR036397">
    <property type="entry name" value="RNaseH_sf"/>
</dbReference>
<dbReference type="Pfam" id="PF13456">
    <property type="entry name" value="RVT_3"/>
    <property type="match status" value="1"/>
</dbReference>
<dbReference type="GO" id="GO:0003676">
    <property type="term" value="F:nucleic acid binding"/>
    <property type="evidence" value="ECO:0007669"/>
    <property type="project" value="InterPro"/>
</dbReference>
<dbReference type="PANTHER" id="PTHR46284:SF5">
    <property type="entry name" value="PROTEIN KINESIN LIGHT CHAIN-RELATED 3"/>
    <property type="match status" value="1"/>
</dbReference>
<dbReference type="OrthoDB" id="5986190at2759"/>
<evidence type="ECO:0000313" key="4">
    <source>
        <dbReference type="Proteomes" id="UP000434276"/>
    </source>
</evidence>
<dbReference type="GO" id="GO:0004523">
    <property type="term" value="F:RNA-DNA hybrid ribonuclease activity"/>
    <property type="evidence" value="ECO:0007669"/>
    <property type="project" value="InterPro"/>
</dbReference>
<name>A0A5S9W2K5_ARATH</name>
<dbReference type="Gene3D" id="1.25.40.10">
    <property type="entry name" value="Tetratricopeptide repeat domain"/>
    <property type="match status" value="3"/>
</dbReference>
<dbReference type="SUPFAM" id="SSF48452">
    <property type="entry name" value="TPR-like"/>
    <property type="match status" value="2"/>
</dbReference>
<reference evidence="3 4" key="1">
    <citation type="submission" date="2019-12" db="EMBL/GenBank/DDBJ databases">
        <authorList>
            <person name="Jiao W.-B."/>
            <person name="Schneeberger K."/>
        </authorList>
    </citation>
    <scope>NUCLEOTIDE SEQUENCE [LARGE SCALE GENOMIC DNA]</scope>
    <source>
        <strain evidence="4">cv. C24</strain>
    </source>
</reference>
<feature type="domain" description="RNase H type-1" evidence="2">
    <location>
        <begin position="60"/>
        <end position="183"/>
    </location>
</feature>
<proteinExistence type="predicted"/>
<evidence type="ECO:0000256" key="1">
    <source>
        <dbReference type="SAM" id="MobiDB-lite"/>
    </source>
</evidence>
<accession>A0A5S9W2K5</accession>
<sequence length="865" mass="94549">MEIVTKAIAETKAWQRAQPCSLVAVQDTPSSQTPLEPTGALPLTPGPGDLSPLLAISCFTDAAWNADWSTAGLGWYFRSNTDRSDLVTEQGVSTHSHVFSALEAEAWAILAALDQALVLGFEEVQVSSDCLTLVNLLNSEGIHTEIQAVVDDIRALCSCFKLINFAFIPRAANSRADSLAKKALNAFISLVLVSFRGFRFRHNPKQDSCLFEIKKMEGGSVNESHSNADQMFDTTIEELCKNLCELQSSNQSPSRQSFGSYGDESKIDSDLQHLALGEMRDIDILEDEGDEDEVAKPEEFDVKSNSSNLDLEVMPRDMEKQTGKKNVTKSNVGVGGMRKKKVGGTKLQNGNEEPSSENVELARFLLNQARNLVSSGDSTHKALELTHRAAKLFEASAENGKPCLEWIMCLHVTAAVHCKLKEYNEAIPVLQRSVEIPVVEEGEEHALAKFAGLMQLGDTYAMVGQLESSISCYTEGLNIQKKVLGENDPRVGETCRYLAEALVQALRFDEAQQVCETALSIHRESGLPGSIAEAADRRLMGLICETKGDHENALEHLVLASMAMAANGQESEVAFVDTSIGDSYLSLSRFDEAICAYQKSLTALKTAKGENHPAVGSVYIRLADLYNRTGKVREAKSYCENALRIYESHNLEISPEEIASGLTDISVICESMNEVEQAITLLQKALKIYADSPGQKIMIAGIEAQMGVLYYMMGKYMESYNTFKSAISKLRATGKKQSTFFGIALNQMGLACIQLDAIEEAVELFEEAKCILEQECGPYHPETLGLYSNLAGAYDAIGRLDDAIKLLGHVVGVREEKLGTANPVTEDEKRRLAQLLKEAGNVSGRKAKSLKTLIDSDLTSSSALR</sequence>
<dbReference type="Gene3D" id="3.30.420.10">
    <property type="entry name" value="Ribonuclease H-like superfamily/Ribonuclease H"/>
    <property type="match status" value="1"/>
</dbReference>
<feature type="compositionally biased region" description="Polar residues" evidence="1">
    <location>
        <begin position="346"/>
        <end position="356"/>
    </location>
</feature>
<dbReference type="InterPro" id="IPR012337">
    <property type="entry name" value="RNaseH-like_sf"/>
</dbReference>
<dbReference type="SUPFAM" id="SSF53098">
    <property type="entry name" value="Ribonuclease H-like"/>
    <property type="match status" value="1"/>
</dbReference>
<gene>
    <name evidence="3" type="ORF">C24_LOCUS2718</name>
</gene>
<dbReference type="AlphaFoldDB" id="A0A5S9W2K5"/>
<dbReference type="InterPro" id="IPR044730">
    <property type="entry name" value="RNase_H-like_dom_plant"/>
</dbReference>
<evidence type="ECO:0000259" key="2">
    <source>
        <dbReference type="Pfam" id="PF13456"/>
    </source>
</evidence>
<dbReference type="SMART" id="SM00028">
    <property type="entry name" value="TPR"/>
    <property type="match status" value="10"/>
</dbReference>
<dbReference type="InterPro" id="IPR011990">
    <property type="entry name" value="TPR-like_helical_dom_sf"/>
</dbReference>
<dbReference type="InterPro" id="IPR002156">
    <property type="entry name" value="RNaseH_domain"/>
</dbReference>
<protein>
    <recommendedName>
        <fullName evidence="2">RNase H type-1 domain-containing protein</fullName>
    </recommendedName>
</protein>
<organism evidence="3 4">
    <name type="scientific">Arabidopsis thaliana</name>
    <name type="common">Mouse-ear cress</name>
    <dbReference type="NCBI Taxonomy" id="3702"/>
    <lineage>
        <taxon>Eukaryota</taxon>
        <taxon>Viridiplantae</taxon>
        <taxon>Streptophyta</taxon>
        <taxon>Embryophyta</taxon>
        <taxon>Tracheophyta</taxon>
        <taxon>Spermatophyta</taxon>
        <taxon>Magnoliopsida</taxon>
        <taxon>eudicotyledons</taxon>
        <taxon>Gunneridae</taxon>
        <taxon>Pentapetalae</taxon>
        <taxon>rosids</taxon>
        <taxon>malvids</taxon>
        <taxon>Brassicales</taxon>
        <taxon>Brassicaceae</taxon>
        <taxon>Camelineae</taxon>
        <taxon>Arabidopsis</taxon>
    </lineage>
</organism>
<dbReference type="Proteomes" id="UP000434276">
    <property type="component" value="Unassembled WGS sequence"/>
</dbReference>